<accession>A0A8J4D0I7</accession>
<protein>
    <recommendedName>
        <fullName evidence="3">Extracellular solute-binding protein</fullName>
    </recommendedName>
</protein>
<reference evidence="1" key="1">
    <citation type="journal article" date="2021" name="Proc. Natl. Acad. Sci. U.S.A.">
        <title>Three genomes in the algal genus Volvox reveal the fate of a haploid sex-determining region after a transition to homothallism.</title>
        <authorList>
            <person name="Yamamoto K."/>
            <person name="Hamaji T."/>
            <person name="Kawai-Toyooka H."/>
            <person name="Matsuzaki R."/>
            <person name="Takahashi F."/>
            <person name="Nishimura Y."/>
            <person name="Kawachi M."/>
            <person name="Noguchi H."/>
            <person name="Minakuchi Y."/>
            <person name="Umen J.G."/>
            <person name="Toyoda A."/>
            <person name="Nozaki H."/>
        </authorList>
    </citation>
    <scope>NUCLEOTIDE SEQUENCE</scope>
    <source>
        <strain evidence="1">NIES-3786</strain>
    </source>
</reference>
<gene>
    <name evidence="1" type="ORF">Vretifemale_20376</name>
</gene>
<evidence type="ECO:0000313" key="2">
    <source>
        <dbReference type="Proteomes" id="UP000747110"/>
    </source>
</evidence>
<evidence type="ECO:0008006" key="3">
    <source>
        <dbReference type="Google" id="ProtNLM"/>
    </source>
</evidence>
<dbReference type="InterPro" id="IPR006059">
    <property type="entry name" value="SBP"/>
</dbReference>
<feature type="non-terminal residue" evidence="1">
    <location>
        <position position="1"/>
    </location>
</feature>
<dbReference type="AlphaFoldDB" id="A0A8J4D0I7"/>
<dbReference type="Gene3D" id="3.40.190.10">
    <property type="entry name" value="Periplasmic binding protein-like II"/>
    <property type="match status" value="1"/>
</dbReference>
<sequence length="273" mass="30673">FSVSVHQNWFFTSFRLTCCRNSVCQSSNNSAVLAGEVRNHIDACLQANMYRNLRISVPNASLLPAIRRHATAFQEKHNITVELNVLEVLETATGVHDVAQLQVFSDGWIIDPAVIGDLAAANALAELTSYAFSDQDLKWPDISKFYRMNSANFNKRIIGVPLDGDLLLMYYRRDLFDRYKLSVPVTWEEFAELARKMNGTDTDGDGVGDLWGTCFDNAKTTCKSPWILTAVLAPYVQYLGTKQGIYIDPSTMKPLINNPAMIRAVQLYRSLFS</sequence>
<dbReference type="OrthoDB" id="543112at2759"/>
<comment type="caution">
    <text evidence="1">The sequence shown here is derived from an EMBL/GenBank/DDBJ whole genome shotgun (WGS) entry which is preliminary data.</text>
</comment>
<dbReference type="SUPFAM" id="SSF53850">
    <property type="entry name" value="Periplasmic binding protein-like II"/>
    <property type="match status" value="1"/>
</dbReference>
<dbReference type="Pfam" id="PF01547">
    <property type="entry name" value="SBP_bac_1"/>
    <property type="match status" value="1"/>
</dbReference>
<dbReference type="PANTHER" id="PTHR43649:SF12">
    <property type="entry name" value="DIACETYLCHITOBIOSE BINDING PROTEIN DASA"/>
    <property type="match status" value="1"/>
</dbReference>
<name>A0A8J4D0I7_9CHLO</name>
<evidence type="ECO:0000313" key="1">
    <source>
        <dbReference type="EMBL" id="GIL92890.1"/>
    </source>
</evidence>
<dbReference type="EMBL" id="BNCP01000084">
    <property type="protein sequence ID" value="GIL92890.1"/>
    <property type="molecule type" value="Genomic_DNA"/>
</dbReference>
<keyword evidence="2" id="KW-1185">Reference proteome</keyword>
<dbReference type="PANTHER" id="PTHR43649">
    <property type="entry name" value="ARABINOSE-BINDING PROTEIN-RELATED"/>
    <property type="match status" value="1"/>
</dbReference>
<dbReference type="Proteomes" id="UP000747110">
    <property type="component" value="Unassembled WGS sequence"/>
</dbReference>
<organism evidence="1 2">
    <name type="scientific">Volvox reticuliferus</name>
    <dbReference type="NCBI Taxonomy" id="1737510"/>
    <lineage>
        <taxon>Eukaryota</taxon>
        <taxon>Viridiplantae</taxon>
        <taxon>Chlorophyta</taxon>
        <taxon>core chlorophytes</taxon>
        <taxon>Chlorophyceae</taxon>
        <taxon>CS clade</taxon>
        <taxon>Chlamydomonadales</taxon>
        <taxon>Volvocaceae</taxon>
        <taxon>Volvox</taxon>
    </lineage>
</organism>
<dbReference type="InterPro" id="IPR050490">
    <property type="entry name" value="Bact_solute-bd_prot1"/>
</dbReference>
<proteinExistence type="predicted"/>
<feature type="non-terminal residue" evidence="1">
    <location>
        <position position="273"/>
    </location>
</feature>